<comment type="subcellular location">
    <subcellularLocation>
        <location evidence="1">Membrane</location>
        <topology evidence="1">Multi-pass membrane protein</topology>
    </subcellularLocation>
</comment>
<evidence type="ECO:0000256" key="6">
    <source>
        <dbReference type="ARBA" id="ARBA00023098"/>
    </source>
</evidence>
<keyword evidence="2 13" id="KW-0812">Transmembrane</keyword>
<dbReference type="SMART" id="SM00248">
    <property type="entry name" value="ANK"/>
    <property type="match status" value="5"/>
</dbReference>
<feature type="transmembrane region" description="Helical" evidence="13">
    <location>
        <begin position="466"/>
        <end position="487"/>
    </location>
</feature>
<dbReference type="GO" id="GO:0005886">
    <property type="term" value="C:plasma membrane"/>
    <property type="evidence" value="ECO:0007669"/>
    <property type="project" value="TreeGrafter"/>
</dbReference>
<proteinExistence type="inferred from homology"/>
<feature type="transmembrane region" description="Helical" evidence="13">
    <location>
        <begin position="313"/>
        <end position="335"/>
    </location>
</feature>
<dbReference type="SUPFAM" id="SSF48403">
    <property type="entry name" value="Ankyrin repeat"/>
    <property type="match status" value="1"/>
</dbReference>
<keyword evidence="10 11" id="KW-0442">Lipid degradation</keyword>
<evidence type="ECO:0000256" key="10">
    <source>
        <dbReference type="PROSITE-ProRule" id="PRU01161"/>
    </source>
</evidence>
<dbReference type="CDD" id="cd07224">
    <property type="entry name" value="Pat_like"/>
    <property type="match status" value="1"/>
</dbReference>
<comment type="catalytic activity">
    <reaction evidence="8">
        <text>a 1,2-diacyl-sn-glycero-3-phosphocholine + H2O = a 1-acyl-sn-glycero-3-phosphocholine + a fatty acid + H(+)</text>
        <dbReference type="Rhea" id="RHEA:15801"/>
        <dbReference type="ChEBI" id="CHEBI:15377"/>
        <dbReference type="ChEBI" id="CHEBI:15378"/>
        <dbReference type="ChEBI" id="CHEBI:28868"/>
        <dbReference type="ChEBI" id="CHEBI:57643"/>
        <dbReference type="ChEBI" id="CHEBI:58168"/>
        <dbReference type="EC" id="3.1.1.4"/>
    </reaction>
    <physiologicalReaction direction="left-to-right" evidence="8">
        <dbReference type="Rhea" id="RHEA:15802"/>
    </physiologicalReaction>
</comment>
<dbReference type="InterPro" id="IPR002110">
    <property type="entry name" value="Ankyrin_rpt"/>
</dbReference>
<feature type="active site" description="Proton acceptor" evidence="10">
    <location>
        <position position="779"/>
    </location>
</feature>
<dbReference type="PROSITE" id="PS51635">
    <property type="entry name" value="PNPLA"/>
    <property type="match status" value="1"/>
</dbReference>
<dbReference type="InterPro" id="IPR026961">
    <property type="entry name" value="PGG_dom"/>
</dbReference>
<dbReference type="PANTHER" id="PTHR24186">
    <property type="entry name" value="PROTEIN PHOSPHATASE 1 REGULATORY SUBUNIT"/>
    <property type="match status" value="1"/>
</dbReference>
<dbReference type="PROSITE" id="PS50297">
    <property type="entry name" value="ANK_REP_REGION"/>
    <property type="match status" value="2"/>
</dbReference>
<feature type="transmembrane region" description="Helical" evidence="13">
    <location>
        <begin position="381"/>
        <end position="406"/>
    </location>
</feature>
<name>A0A8J6CU81_9ROSI</name>
<evidence type="ECO:0000256" key="4">
    <source>
        <dbReference type="ARBA" id="ARBA00022989"/>
    </source>
</evidence>
<sequence>MIITITKASILLAPATEHPYVPARRKKMTKQLTGKRDDTNLHAAARAGNLAAVSEILKNTGPDELKELLPKQNQSGETALYVAAEYGYVDLVEEMINYYDLTDAGIKARNGFDAFHIAAKQGDLEILKLLLGVHPELAMTVDLSNTTALHTAATQGHIEIIVKLLLRYEETDMKAVNRSGETAFDTAEKTGQPDIAALLQQHGVQSARLIKPATPNPARELKQTVSDIKHEVHNQLEHTRQTRKHVQGIVKRLHKMHSEGLNNAINSTTVVAVLIATVAFAGIFQVPGQYVDDAKNVPPGLSLGEARIGQNPAFVIFFIFDSISLFISLAVVVVQTSVVVIESKAKKQLMAVINKIMWLACVLVSVAYLALSFVVVGDERWLAIGVTIIGSVIMFATLGTMCYWVIRHRIKASSKRNIRRSSMESQSHSYPLSDTEILNNELNKIPMSITDLVPFYKLTIKSAVEILLLFLFIPLLMASLFIFHTLFPSKSRLFRGLTLSPHRHGFASFTNCSKNNNNLTTPPSQDQDKKLPSSREKLSFAAATGELFLGIASKLIKIRLNNEDSTSLVFLRPRKRINESEVENNGNNDKERIGLVMKDEIEPEVIWEQRVKDIEAENERRVVTSPGFSFSGGGFLLPYHLGVAQFLIEEGYIKETTPLAGSSAGAIVCAAIASGATMDLALKVAKILADDCRRKGTALRLGAVLRDLLDEYLPPDSHTRCNGRIRVAITQILWRPRGLLVDQFDSREDLINAVITSSFIPGYVAARPAAIFRNRLCLDGGLTFFMPPTSASRTVRVCAFPAGRMGVEGIGISPDCNPENRVTGRELFSWAREPADEENFERLFELGYLDAAVWGEQNPVEDIVVDESPLVENGSATDNHGTSKHLFSEIAAMLEQHGVQSVRIIKVCTINEKHTRQTRKHVQGTAKRLHDM</sequence>
<keyword evidence="3" id="KW-0677">Repeat</keyword>
<organism evidence="15 16">
    <name type="scientific">Gossypium anomalum</name>
    <dbReference type="NCBI Taxonomy" id="47600"/>
    <lineage>
        <taxon>Eukaryota</taxon>
        <taxon>Viridiplantae</taxon>
        <taxon>Streptophyta</taxon>
        <taxon>Embryophyta</taxon>
        <taxon>Tracheophyta</taxon>
        <taxon>Spermatophyta</taxon>
        <taxon>Magnoliopsida</taxon>
        <taxon>eudicotyledons</taxon>
        <taxon>Gunneridae</taxon>
        <taxon>Pentapetalae</taxon>
        <taxon>rosids</taxon>
        <taxon>malvids</taxon>
        <taxon>Malvales</taxon>
        <taxon>Malvaceae</taxon>
        <taxon>Malvoideae</taxon>
        <taxon>Gossypium</taxon>
    </lineage>
</organism>
<dbReference type="Proteomes" id="UP000701853">
    <property type="component" value="Chromosome 8"/>
</dbReference>
<protein>
    <recommendedName>
        <fullName evidence="11">Patatin</fullName>
        <ecNumber evidence="11">3.1.1.-</ecNumber>
    </recommendedName>
</protein>
<keyword evidence="5 9" id="KW-0040">ANK repeat</keyword>
<keyword evidence="6 10" id="KW-0443">Lipid metabolism</keyword>
<keyword evidence="10 11" id="KW-0378">Hydrolase</keyword>
<feature type="domain" description="PNPLA" evidence="14">
    <location>
        <begin position="628"/>
        <end position="793"/>
    </location>
</feature>
<dbReference type="PANTHER" id="PTHR24186:SF18">
    <property type="entry name" value="ANKYRIN REPEAT FAMILY PROTEIN"/>
    <property type="match status" value="1"/>
</dbReference>
<dbReference type="SUPFAM" id="SSF52151">
    <property type="entry name" value="FabD/lysophospholipase-like"/>
    <property type="match status" value="1"/>
</dbReference>
<evidence type="ECO:0000256" key="12">
    <source>
        <dbReference type="SAM" id="MobiDB-lite"/>
    </source>
</evidence>
<feature type="transmembrane region" description="Helical" evidence="13">
    <location>
        <begin position="356"/>
        <end position="375"/>
    </location>
</feature>
<evidence type="ECO:0000313" key="16">
    <source>
        <dbReference type="Proteomes" id="UP000701853"/>
    </source>
</evidence>
<dbReference type="OrthoDB" id="197155at2759"/>
<dbReference type="Gene3D" id="1.25.40.20">
    <property type="entry name" value="Ankyrin repeat-containing domain"/>
    <property type="match status" value="2"/>
</dbReference>
<dbReference type="Pfam" id="PF12796">
    <property type="entry name" value="Ank_2"/>
    <property type="match status" value="2"/>
</dbReference>
<dbReference type="GO" id="GO:0016042">
    <property type="term" value="P:lipid catabolic process"/>
    <property type="evidence" value="ECO:0007669"/>
    <property type="project" value="UniProtKB-UniRule"/>
</dbReference>
<feature type="transmembrane region" description="Helical" evidence="13">
    <location>
        <begin position="261"/>
        <end position="284"/>
    </location>
</feature>
<comment type="function">
    <text evidence="11">Lipolytic acyl hydrolase (LAH).</text>
</comment>
<comment type="domain">
    <text evidence="11">The nitrogen atoms of the two glycine residues in the GGXR motif define the oxyanion hole, and stabilize the oxyanion that forms during the nucleophilic attack by the catalytic serine during substrate cleavage.</text>
</comment>
<dbReference type="PROSITE" id="PS50088">
    <property type="entry name" value="ANK_REPEAT"/>
    <property type="match status" value="2"/>
</dbReference>
<feature type="short sequence motif" description="GXSXG" evidence="10">
    <location>
        <begin position="661"/>
        <end position="665"/>
    </location>
</feature>
<reference evidence="15 16" key="1">
    <citation type="journal article" date="2021" name="bioRxiv">
        <title>The Gossypium anomalum genome as a resource for cotton improvement and evolutionary analysis of hybrid incompatibility.</title>
        <authorList>
            <person name="Grover C.E."/>
            <person name="Yuan D."/>
            <person name="Arick M.A."/>
            <person name="Miller E.R."/>
            <person name="Hu G."/>
            <person name="Peterson D.G."/>
            <person name="Wendel J.F."/>
            <person name="Udall J.A."/>
        </authorList>
    </citation>
    <scope>NUCLEOTIDE SEQUENCE [LARGE SCALE GENOMIC DNA]</scope>
    <source>
        <strain evidence="15">JFW-Udall</strain>
        <tissue evidence="15">Leaf</tissue>
    </source>
</reference>
<keyword evidence="7 13" id="KW-0472">Membrane</keyword>
<evidence type="ECO:0000256" key="8">
    <source>
        <dbReference type="ARBA" id="ARBA00023422"/>
    </source>
</evidence>
<feature type="repeat" description="ANK" evidence="9">
    <location>
        <begin position="144"/>
        <end position="167"/>
    </location>
</feature>
<feature type="region of interest" description="Disordered" evidence="12">
    <location>
        <begin position="510"/>
        <end position="531"/>
    </location>
</feature>
<evidence type="ECO:0000256" key="5">
    <source>
        <dbReference type="ARBA" id="ARBA00023043"/>
    </source>
</evidence>
<dbReference type="InterPro" id="IPR002641">
    <property type="entry name" value="PNPLA_dom"/>
</dbReference>
<dbReference type="GO" id="GO:0004623">
    <property type="term" value="F:phospholipase A2 activity"/>
    <property type="evidence" value="ECO:0007669"/>
    <property type="project" value="UniProtKB-EC"/>
</dbReference>
<comment type="caution">
    <text evidence="15">The sequence shown here is derived from an EMBL/GenBank/DDBJ whole genome shotgun (WGS) entry which is preliminary data.</text>
</comment>
<feature type="short sequence motif" description="DGA/G" evidence="10">
    <location>
        <begin position="779"/>
        <end position="781"/>
    </location>
</feature>
<dbReference type="EC" id="3.1.1.-" evidence="11"/>
<evidence type="ECO:0000256" key="11">
    <source>
        <dbReference type="RuleBase" id="RU361262"/>
    </source>
</evidence>
<dbReference type="Gene3D" id="3.40.1090.10">
    <property type="entry name" value="Cytosolic phospholipase A2 catalytic domain"/>
    <property type="match status" value="1"/>
</dbReference>
<accession>A0A8J6CU81</accession>
<evidence type="ECO:0000256" key="13">
    <source>
        <dbReference type="SAM" id="Phobius"/>
    </source>
</evidence>
<keyword evidence="4 13" id="KW-1133">Transmembrane helix</keyword>
<dbReference type="EMBL" id="JAHUZN010000008">
    <property type="protein sequence ID" value="KAG8484779.1"/>
    <property type="molecule type" value="Genomic_DNA"/>
</dbReference>
<dbReference type="InterPro" id="IPR016035">
    <property type="entry name" value="Acyl_Trfase/lysoPLipase"/>
</dbReference>
<dbReference type="InterPro" id="IPR036770">
    <property type="entry name" value="Ankyrin_rpt-contain_sf"/>
</dbReference>
<feature type="compositionally biased region" description="Polar residues" evidence="12">
    <location>
        <begin position="510"/>
        <end position="525"/>
    </location>
</feature>
<comment type="similarity">
    <text evidence="11">Belongs to the patatin family.</text>
</comment>
<feature type="active site" description="Nucleophile" evidence="10">
    <location>
        <position position="663"/>
    </location>
</feature>
<evidence type="ECO:0000256" key="9">
    <source>
        <dbReference type="PROSITE-ProRule" id="PRU00023"/>
    </source>
</evidence>
<evidence type="ECO:0000256" key="2">
    <source>
        <dbReference type="ARBA" id="ARBA00022692"/>
    </source>
</evidence>
<gene>
    <name evidence="15" type="ORF">CXB51_021593</name>
</gene>
<comment type="caution">
    <text evidence="10">Lacks conserved residue(s) required for the propagation of feature annotation.</text>
</comment>
<dbReference type="FunFam" id="3.40.1090.10:FF:000028">
    <property type="entry name" value="Patatin"/>
    <property type="match status" value="1"/>
</dbReference>
<evidence type="ECO:0000256" key="1">
    <source>
        <dbReference type="ARBA" id="ARBA00004141"/>
    </source>
</evidence>
<evidence type="ECO:0000256" key="7">
    <source>
        <dbReference type="ARBA" id="ARBA00023136"/>
    </source>
</evidence>
<dbReference type="Pfam" id="PF13962">
    <property type="entry name" value="PGG"/>
    <property type="match status" value="1"/>
</dbReference>
<evidence type="ECO:0000256" key="3">
    <source>
        <dbReference type="ARBA" id="ARBA00022737"/>
    </source>
</evidence>
<feature type="repeat" description="ANK" evidence="9">
    <location>
        <begin position="110"/>
        <end position="131"/>
    </location>
</feature>
<evidence type="ECO:0000313" key="15">
    <source>
        <dbReference type="EMBL" id="KAG8484779.1"/>
    </source>
</evidence>
<keyword evidence="16" id="KW-1185">Reference proteome</keyword>
<dbReference type="AlphaFoldDB" id="A0A8J6CU81"/>
<evidence type="ECO:0000259" key="14">
    <source>
        <dbReference type="PROSITE" id="PS51635"/>
    </source>
</evidence>
<dbReference type="Pfam" id="PF01734">
    <property type="entry name" value="Patatin"/>
    <property type="match status" value="1"/>
</dbReference>